<accession>A0A0X3AMD5</accession>
<feature type="transmembrane region" description="Helical" evidence="10">
    <location>
        <begin position="225"/>
        <end position="246"/>
    </location>
</feature>
<dbReference type="PANTHER" id="PTHR47019:SF1">
    <property type="entry name" value="LIPID II FLIPPASE MURJ"/>
    <property type="match status" value="1"/>
</dbReference>
<dbReference type="GO" id="GO:0005886">
    <property type="term" value="C:plasma membrane"/>
    <property type="evidence" value="ECO:0007669"/>
    <property type="project" value="UniProtKB-SubCell"/>
</dbReference>
<keyword evidence="5" id="KW-0573">Peptidoglycan synthesis</keyword>
<feature type="transmembrane region" description="Helical" evidence="10">
    <location>
        <begin position="435"/>
        <end position="459"/>
    </location>
</feature>
<evidence type="ECO:0000256" key="10">
    <source>
        <dbReference type="SAM" id="Phobius"/>
    </source>
</evidence>
<feature type="transmembrane region" description="Helical" evidence="10">
    <location>
        <begin position="270"/>
        <end position="289"/>
    </location>
</feature>
<keyword evidence="6 10" id="KW-1133">Transmembrane helix</keyword>
<dbReference type="GO" id="GO:0008360">
    <property type="term" value="P:regulation of cell shape"/>
    <property type="evidence" value="ECO:0007669"/>
    <property type="project" value="UniProtKB-KW"/>
</dbReference>
<keyword evidence="12" id="KW-1185">Reference proteome</keyword>
<dbReference type="GO" id="GO:0034204">
    <property type="term" value="P:lipid translocation"/>
    <property type="evidence" value="ECO:0007669"/>
    <property type="project" value="TreeGrafter"/>
</dbReference>
<proteinExistence type="inferred from homology"/>
<dbReference type="AlphaFoldDB" id="A0A0X3AMD5"/>
<reference evidence="11 12" key="1">
    <citation type="submission" date="2016-01" db="EMBL/GenBank/DDBJ databases">
        <authorList>
            <person name="McClelland M."/>
            <person name="Jain A."/>
            <person name="Saraogi P."/>
            <person name="Mendelson R."/>
            <person name="Westerman R."/>
            <person name="SanMiguel P."/>
            <person name="Csonka L."/>
        </authorList>
    </citation>
    <scope>NUCLEOTIDE SEQUENCE [LARGE SCALE GENOMIC DNA]</scope>
    <source>
        <strain evidence="11 12">R-53146</strain>
    </source>
</reference>
<feature type="transmembrane region" description="Helical" evidence="10">
    <location>
        <begin position="407"/>
        <end position="428"/>
    </location>
</feature>
<feature type="transmembrane region" description="Helical" evidence="10">
    <location>
        <begin position="353"/>
        <end position="372"/>
    </location>
</feature>
<dbReference type="Proteomes" id="UP000182761">
    <property type="component" value="Unassembled WGS sequence"/>
</dbReference>
<keyword evidence="4" id="KW-0133">Cell shape</keyword>
<dbReference type="PANTHER" id="PTHR47019">
    <property type="entry name" value="LIPID II FLIPPASE MURJ"/>
    <property type="match status" value="1"/>
</dbReference>
<dbReference type="EMBL" id="FCOR01000001">
    <property type="protein sequence ID" value="CVK15287.1"/>
    <property type="molecule type" value="Genomic_DNA"/>
</dbReference>
<evidence type="ECO:0000256" key="2">
    <source>
        <dbReference type="ARBA" id="ARBA00022475"/>
    </source>
</evidence>
<evidence type="ECO:0000313" key="11">
    <source>
        <dbReference type="EMBL" id="CVK15287.1"/>
    </source>
</evidence>
<feature type="transmembrane region" description="Helical" evidence="10">
    <location>
        <begin position="12"/>
        <end position="36"/>
    </location>
</feature>
<comment type="similarity">
    <text evidence="9">Belongs to the MurJ/MviN family.</text>
</comment>
<dbReference type="OrthoDB" id="750825at2"/>
<protein>
    <submittedName>
        <fullName evidence="11">Peptidoglycan biosynthesis protein MviN/MurJ, putative lipid II flippase</fullName>
    </submittedName>
</protein>
<keyword evidence="7 10" id="KW-0472">Membrane</keyword>
<dbReference type="GO" id="GO:0009252">
    <property type="term" value="P:peptidoglycan biosynthetic process"/>
    <property type="evidence" value="ECO:0007669"/>
    <property type="project" value="UniProtKB-KW"/>
</dbReference>
<dbReference type="Pfam" id="PF03023">
    <property type="entry name" value="MurJ"/>
    <property type="match status" value="1"/>
</dbReference>
<dbReference type="GO" id="GO:0015648">
    <property type="term" value="F:lipid-linked peptidoglycan transporter activity"/>
    <property type="evidence" value="ECO:0007669"/>
    <property type="project" value="TreeGrafter"/>
</dbReference>
<dbReference type="RefSeq" id="WP_055424520.1">
    <property type="nucleotide sequence ID" value="NZ_FCOR01000001.1"/>
</dbReference>
<sequence>MAISSRKISLNIFIIKAFTLVVNLLIVSVSAKYFGLSLDRDIWIIATAFMVNLNNTFFNPISDVFRIKYVQVKEEESIHSALIKTGSLLIVYTVMIILLIIIFLFFGKNIIQGLFGVDGLLLKKYCVYINILLYSILFTQFTSIGIGILNASNIFYIPEVTSFFTSLCNLAIIYFGTKFIGVISLYVGQYFNLITLSFVIIYFLKKNKLLPIFKWSKTYILQAKVFIIFGIPFYFPYVVGQINSLIEKSLSNKMGIGVISMIDYAQKFTLLFQVVFTSIILTAIIPQLTKNFYRKEWEEYYTSFYNYLKFIILIISFFVPLLYLNAYEVNYIFFKKGEVSISDIKQISQLTKLYSISFISICLYVYISPVMISQLKNKQQAVLGVITQIGIIGFNCFFYKIYNQSTFPISIGIFHLLIVIIMLCIISINNKKKIFIYILKSLLILSLLIGIGEIINYFISSDNIYLSVILKTGIMSIFVLAITPILGINIILYFNQLLNIWKLRI</sequence>
<comment type="subcellular location">
    <subcellularLocation>
        <location evidence="1">Cell membrane</location>
        <topology evidence="1">Multi-pass membrane protein</topology>
    </subcellularLocation>
</comment>
<feature type="transmembrane region" description="Helical" evidence="10">
    <location>
        <begin position="156"/>
        <end position="177"/>
    </location>
</feature>
<comment type="function">
    <text evidence="8">Involved in peptidoglycan biosynthesis. Transports lipid-linked peptidoglycan precursors from the inner to the outer leaflet of the cytoplasmic membrane.</text>
</comment>
<evidence type="ECO:0000256" key="4">
    <source>
        <dbReference type="ARBA" id="ARBA00022960"/>
    </source>
</evidence>
<keyword evidence="3 10" id="KW-0812">Transmembrane</keyword>
<evidence type="ECO:0000256" key="8">
    <source>
        <dbReference type="ARBA" id="ARBA00060041"/>
    </source>
</evidence>
<feature type="transmembrane region" description="Helical" evidence="10">
    <location>
        <begin position="82"/>
        <end position="107"/>
    </location>
</feature>
<evidence type="ECO:0000256" key="6">
    <source>
        <dbReference type="ARBA" id="ARBA00022989"/>
    </source>
</evidence>
<dbReference type="InterPro" id="IPR051050">
    <property type="entry name" value="Lipid_II_flippase_MurJ/MviN"/>
</dbReference>
<evidence type="ECO:0000256" key="5">
    <source>
        <dbReference type="ARBA" id="ARBA00022984"/>
    </source>
</evidence>
<feature type="transmembrane region" description="Helical" evidence="10">
    <location>
        <begin position="465"/>
        <end position="494"/>
    </location>
</feature>
<dbReference type="STRING" id="1586267.GCA_001418685_00099"/>
<evidence type="ECO:0000313" key="12">
    <source>
        <dbReference type="Proteomes" id="UP000182761"/>
    </source>
</evidence>
<keyword evidence="2" id="KW-1003">Cell membrane</keyword>
<feature type="transmembrane region" description="Helical" evidence="10">
    <location>
        <begin position="183"/>
        <end position="204"/>
    </location>
</feature>
<evidence type="ECO:0000256" key="3">
    <source>
        <dbReference type="ARBA" id="ARBA00022692"/>
    </source>
</evidence>
<evidence type="ECO:0000256" key="7">
    <source>
        <dbReference type="ARBA" id="ARBA00023136"/>
    </source>
</evidence>
<dbReference type="InterPro" id="IPR004268">
    <property type="entry name" value="MurJ"/>
</dbReference>
<evidence type="ECO:0000256" key="9">
    <source>
        <dbReference type="ARBA" id="ARBA00061532"/>
    </source>
</evidence>
<name>A0A0X3AMD5_9FLAO</name>
<organism evidence="11 12">
    <name type="scientific">Apibacter mensalis</name>
    <dbReference type="NCBI Taxonomy" id="1586267"/>
    <lineage>
        <taxon>Bacteria</taxon>
        <taxon>Pseudomonadati</taxon>
        <taxon>Bacteroidota</taxon>
        <taxon>Flavobacteriia</taxon>
        <taxon>Flavobacteriales</taxon>
        <taxon>Weeksellaceae</taxon>
        <taxon>Apibacter</taxon>
    </lineage>
</organism>
<evidence type="ECO:0000256" key="1">
    <source>
        <dbReference type="ARBA" id="ARBA00004651"/>
    </source>
</evidence>
<feature type="transmembrane region" description="Helical" evidence="10">
    <location>
        <begin position="127"/>
        <end position="149"/>
    </location>
</feature>
<gene>
    <name evidence="11" type="ORF">Ga0061079_10199</name>
</gene>
<feature type="transmembrane region" description="Helical" evidence="10">
    <location>
        <begin position="310"/>
        <end position="333"/>
    </location>
</feature>